<sequence>MPAPVAIAVVSWNTAPLLDRCLRSLHPEHAAGRAEVWVVDNASTDGSADLVAGRHPWARLEAAAENLGFGPAVNRVAAATATPFLAAANADVALRPGALQALLAAAEHHPQAGAFAPQLIAPGGVTQHSVHPFPTVRTGLLLSSGLARVGRVARALPLEGHWDPARGRDVDWAHGAFLLVRRTAWDAVGGFDPEQWLYAEDLDLAWRLRRAGWATRYVADARVEHAVSAATAGRWDEGERALRTQRSAYAWMLARRGTVVTRATALAHLVGPAVRAALLAAGARAAPGRWDGRAATQRRYMAMHRTGLERRATLQAHRRRRG</sequence>
<dbReference type="EMBL" id="CADCVR010000001">
    <property type="protein sequence ID" value="CAA9470397.1"/>
    <property type="molecule type" value="Genomic_DNA"/>
</dbReference>
<proteinExistence type="predicted"/>
<dbReference type="Gene3D" id="3.90.550.10">
    <property type="entry name" value="Spore Coat Polysaccharide Biosynthesis Protein SpsA, Chain A"/>
    <property type="match status" value="1"/>
</dbReference>
<evidence type="ECO:0000313" key="1">
    <source>
        <dbReference type="EMBL" id="CAA9470397.1"/>
    </source>
</evidence>
<dbReference type="SUPFAM" id="SSF53448">
    <property type="entry name" value="Nucleotide-diphospho-sugar transferases"/>
    <property type="match status" value="1"/>
</dbReference>
<dbReference type="CDD" id="cd04186">
    <property type="entry name" value="GT_2_like_c"/>
    <property type="match status" value="1"/>
</dbReference>
<dbReference type="AlphaFoldDB" id="A0A6J4RIB2"/>
<dbReference type="InterPro" id="IPR029044">
    <property type="entry name" value="Nucleotide-diphossugar_trans"/>
</dbReference>
<evidence type="ECO:0008006" key="2">
    <source>
        <dbReference type="Google" id="ProtNLM"/>
    </source>
</evidence>
<organism evidence="1">
    <name type="scientific">uncultured Solirubrobacteraceae bacterium</name>
    <dbReference type="NCBI Taxonomy" id="1162706"/>
    <lineage>
        <taxon>Bacteria</taxon>
        <taxon>Bacillati</taxon>
        <taxon>Actinomycetota</taxon>
        <taxon>Thermoleophilia</taxon>
        <taxon>Solirubrobacterales</taxon>
        <taxon>Solirubrobacteraceae</taxon>
        <taxon>environmental samples</taxon>
    </lineage>
</organism>
<reference evidence="1" key="1">
    <citation type="submission" date="2020-02" db="EMBL/GenBank/DDBJ databases">
        <authorList>
            <person name="Meier V. D."/>
        </authorList>
    </citation>
    <scope>NUCLEOTIDE SEQUENCE</scope>
    <source>
        <strain evidence="1">AVDCRST_MAG53</strain>
    </source>
</reference>
<dbReference type="Pfam" id="PF13641">
    <property type="entry name" value="Glyco_tranf_2_3"/>
    <property type="match status" value="1"/>
</dbReference>
<protein>
    <recommendedName>
        <fullName evidence="2">Glycosyltransferase 2-like domain-containing protein</fullName>
    </recommendedName>
</protein>
<name>A0A6J4RIB2_9ACTN</name>
<gene>
    <name evidence="1" type="ORF">AVDCRST_MAG53-1237</name>
</gene>
<accession>A0A6J4RIB2</accession>
<dbReference type="PANTHER" id="PTHR43179:SF7">
    <property type="entry name" value="RHAMNOSYLTRANSFERASE WBBL"/>
    <property type="match status" value="1"/>
</dbReference>
<dbReference type="PANTHER" id="PTHR43179">
    <property type="entry name" value="RHAMNOSYLTRANSFERASE WBBL"/>
    <property type="match status" value="1"/>
</dbReference>